<dbReference type="AlphaFoldDB" id="A0AAD3NFP4"/>
<sequence length="93" mass="10467">MPKHGRSKKKEHCLNEKLYPLEETETCPCDEFLSQPYGNWSACILPDPSISGSLQGWMSHREVKECGQGLRYRAVACTDQQGHLVNPTLCTDS</sequence>
<comment type="caution">
    <text evidence="1">The sequence shown here is derived from an EMBL/GenBank/DDBJ whole genome shotgun (WGS) entry which is preliminary data.</text>
</comment>
<evidence type="ECO:0000313" key="1">
    <source>
        <dbReference type="EMBL" id="GLD72178.1"/>
    </source>
</evidence>
<evidence type="ECO:0000313" key="2">
    <source>
        <dbReference type="Proteomes" id="UP001279410"/>
    </source>
</evidence>
<keyword evidence="2" id="KW-1185">Reference proteome</keyword>
<dbReference type="EMBL" id="BRZM01000899">
    <property type="protein sequence ID" value="GLD72178.1"/>
    <property type="molecule type" value="Genomic_DNA"/>
</dbReference>
<name>A0AAD3NFP4_LATJO</name>
<gene>
    <name evidence="1" type="ORF">AKAME5_002350200</name>
</gene>
<feature type="non-terminal residue" evidence="1">
    <location>
        <position position="1"/>
    </location>
</feature>
<organism evidence="1 2">
    <name type="scientific">Lates japonicus</name>
    <name type="common">Japanese lates</name>
    <dbReference type="NCBI Taxonomy" id="270547"/>
    <lineage>
        <taxon>Eukaryota</taxon>
        <taxon>Metazoa</taxon>
        <taxon>Chordata</taxon>
        <taxon>Craniata</taxon>
        <taxon>Vertebrata</taxon>
        <taxon>Euteleostomi</taxon>
        <taxon>Actinopterygii</taxon>
        <taxon>Neopterygii</taxon>
        <taxon>Teleostei</taxon>
        <taxon>Neoteleostei</taxon>
        <taxon>Acanthomorphata</taxon>
        <taxon>Carangaria</taxon>
        <taxon>Carangaria incertae sedis</taxon>
        <taxon>Centropomidae</taxon>
        <taxon>Lates</taxon>
    </lineage>
</organism>
<accession>A0AAD3NFP4</accession>
<protein>
    <submittedName>
        <fullName evidence="1">Thrombospondin type-1 domain-containing protein 7B isoform X1</fullName>
    </submittedName>
</protein>
<dbReference type="Proteomes" id="UP001279410">
    <property type="component" value="Unassembled WGS sequence"/>
</dbReference>
<reference evidence="1" key="1">
    <citation type="submission" date="2022-08" db="EMBL/GenBank/DDBJ databases">
        <title>Genome sequencing of akame (Lates japonicus).</title>
        <authorList>
            <person name="Hashiguchi Y."/>
            <person name="Takahashi H."/>
        </authorList>
    </citation>
    <scope>NUCLEOTIDE SEQUENCE</scope>
    <source>
        <strain evidence="1">Kochi</strain>
    </source>
</reference>
<proteinExistence type="predicted"/>